<reference evidence="2" key="1">
    <citation type="submission" date="2020-05" db="EMBL/GenBank/DDBJ databases">
        <authorList>
            <person name="Chiriac C."/>
            <person name="Salcher M."/>
            <person name="Ghai R."/>
            <person name="Kavagutti S V."/>
        </authorList>
    </citation>
    <scope>NUCLEOTIDE SEQUENCE</scope>
</reference>
<accession>A0A6J5T5F1</accession>
<organism evidence="2">
    <name type="scientific">uncultured Caudovirales phage</name>
    <dbReference type="NCBI Taxonomy" id="2100421"/>
    <lineage>
        <taxon>Viruses</taxon>
        <taxon>Duplodnaviria</taxon>
        <taxon>Heunggongvirae</taxon>
        <taxon>Uroviricota</taxon>
        <taxon>Caudoviricetes</taxon>
        <taxon>Peduoviridae</taxon>
        <taxon>Maltschvirus</taxon>
        <taxon>Maltschvirus maltsch</taxon>
    </lineage>
</organism>
<dbReference type="InterPro" id="IPR057999">
    <property type="entry name" value="Gp49"/>
</dbReference>
<protein>
    <submittedName>
        <fullName evidence="2">Uncharacterized protein</fullName>
    </submittedName>
</protein>
<feature type="compositionally biased region" description="Basic and acidic residues" evidence="1">
    <location>
        <begin position="100"/>
        <end position="113"/>
    </location>
</feature>
<dbReference type="EMBL" id="LR797510">
    <property type="protein sequence ID" value="CAB4222074.1"/>
    <property type="molecule type" value="Genomic_DNA"/>
</dbReference>
<evidence type="ECO:0000256" key="1">
    <source>
        <dbReference type="SAM" id="MobiDB-lite"/>
    </source>
</evidence>
<gene>
    <name evidence="2" type="ORF">UFOVP1656_2</name>
</gene>
<sequence length="193" mass="21286">MNMEDYELANDTVRRYWSEFPVGRTSTTLILELSNLSAGYVTFKAEVFREADDPFPAATGYAHGNVNSYPTPMKKWFVEDTETSALARAIKTLSPSAQRPSREDMSRTDKSPAVDPWTREVIEIAHGTVIGSGNAWETPSKAPAYNPPPAGTPTCQHGVMVRKEGTSKAGKEYAGWVCSSTDRDFQCPAKWDA</sequence>
<proteinExistence type="predicted"/>
<feature type="region of interest" description="Disordered" evidence="1">
    <location>
        <begin position="91"/>
        <end position="113"/>
    </location>
</feature>
<evidence type="ECO:0000313" key="2">
    <source>
        <dbReference type="EMBL" id="CAB4222074.1"/>
    </source>
</evidence>
<dbReference type="Pfam" id="PF25690">
    <property type="entry name" value="Phage_gp49"/>
    <property type="match status" value="1"/>
</dbReference>
<name>A0A6J5T5F1_9CAUD</name>